<comment type="caution">
    <text evidence="1">The sequence shown here is derived from an EMBL/GenBank/DDBJ whole genome shotgun (WGS) entry which is preliminary data.</text>
</comment>
<evidence type="ECO:0000313" key="2">
    <source>
        <dbReference type="Proteomes" id="UP000324241"/>
    </source>
</evidence>
<dbReference type="VEuPathDB" id="FungiDB:EYZ11_005397"/>
<sequence length="147" mass="16622">MSFLTEKFPERGALADMTQACNYNTMAPTEELEPSDILRGFELVRNTVIRRPFRTELLLPKLPVFRLSKERTIVTATLPETTIDSYNYTYYHGDEAYLRLYKGLAYTDVVTAGDPASGLPLLILDLRIPFVTMSLSEFCSGRVSLSL</sequence>
<name>A0A5M9MIV6_9EURO</name>
<proteinExistence type="predicted"/>
<organism evidence="1 2">
    <name type="scientific">Aspergillus tanneri</name>
    <dbReference type="NCBI Taxonomy" id="1220188"/>
    <lineage>
        <taxon>Eukaryota</taxon>
        <taxon>Fungi</taxon>
        <taxon>Dikarya</taxon>
        <taxon>Ascomycota</taxon>
        <taxon>Pezizomycotina</taxon>
        <taxon>Eurotiomycetes</taxon>
        <taxon>Eurotiomycetidae</taxon>
        <taxon>Eurotiales</taxon>
        <taxon>Aspergillaceae</taxon>
        <taxon>Aspergillus</taxon>
        <taxon>Aspergillus subgen. Circumdati</taxon>
    </lineage>
</organism>
<dbReference type="RefSeq" id="XP_033424641.1">
    <property type="nucleotide sequence ID" value="XM_033571326.1"/>
</dbReference>
<protein>
    <submittedName>
        <fullName evidence="1">Uncharacterized protein</fullName>
    </submittedName>
</protein>
<evidence type="ECO:0000313" key="1">
    <source>
        <dbReference type="EMBL" id="KAA8645280.1"/>
    </source>
</evidence>
<dbReference type="GeneID" id="54329401"/>
<accession>A0A5M9MIV6</accession>
<gene>
    <name evidence="1" type="ORF">ATNIH1004_006699</name>
</gene>
<dbReference type="Proteomes" id="UP000324241">
    <property type="component" value="Unassembled WGS sequence"/>
</dbReference>
<reference evidence="1 2" key="1">
    <citation type="submission" date="2019-08" db="EMBL/GenBank/DDBJ databases">
        <title>The genome sequence of a newly discovered highly antifungal drug resistant Aspergillus species, Aspergillus tanneri NIH 1004.</title>
        <authorList>
            <person name="Mounaud S."/>
            <person name="Singh I."/>
            <person name="Joardar V."/>
            <person name="Pakala S."/>
            <person name="Pakala S."/>
            <person name="Venepally P."/>
            <person name="Chung J.K."/>
            <person name="Losada L."/>
            <person name="Nierman W.C."/>
        </authorList>
    </citation>
    <scope>NUCLEOTIDE SEQUENCE [LARGE SCALE GENOMIC DNA]</scope>
    <source>
        <strain evidence="1 2">NIH1004</strain>
    </source>
</reference>
<dbReference type="EMBL" id="QUQM01000007">
    <property type="protein sequence ID" value="KAA8645280.1"/>
    <property type="molecule type" value="Genomic_DNA"/>
</dbReference>
<dbReference type="AlphaFoldDB" id="A0A5M9MIV6"/>